<feature type="transmembrane region" description="Helical" evidence="2">
    <location>
        <begin position="23"/>
        <end position="44"/>
    </location>
</feature>
<accession>A0ABR2I913</accession>
<name>A0ABR2I913_9PEZI</name>
<organism evidence="3 4">
    <name type="scientific">Apiospora arundinis</name>
    <dbReference type="NCBI Taxonomy" id="335852"/>
    <lineage>
        <taxon>Eukaryota</taxon>
        <taxon>Fungi</taxon>
        <taxon>Dikarya</taxon>
        <taxon>Ascomycota</taxon>
        <taxon>Pezizomycotina</taxon>
        <taxon>Sordariomycetes</taxon>
        <taxon>Xylariomycetidae</taxon>
        <taxon>Amphisphaeriales</taxon>
        <taxon>Apiosporaceae</taxon>
        <taxon>Apiospora</taxon>
    </lineage>
</organism>
<sequence length="70" mass="7269">MSSAAATPAKTHPDHVSEREIDGIALAAVFTILASILVAARFIARKWTPGGDSGGMTGPSSCPYSHPSRF</sequence>
<evidence type="ECO:0000256" key="2">
    <source>
        <dbReference type="SAM" id="Phobius"/>
    </source>
</evidence>
<keyword evidence="2" id="KW-1133">Transmembrane helix</keyword>
<evidence type="ECO:0000313" key="3">
    <source>
        <dbReference type="EMBL" id="KAK8859426.1"/>
    </source>
</evidence>
<dbReference type="Proteomes" id="UP001390339">
    <property type="component" value="Unassembled WGS sequence"/>
</dbReference>
<evidence type="ECO:0000256" key="1">
    <source>
        <dbReference type="SAM" id="MobiDB-lite"/>
    </source>
</evidence>
<reference evidence="3 4" key="1">
    <citation type="journal article" date="2024" name="IMA Fungus">
        <title>Apiospora arundinis, a panoply of carbohydrate-active enzymes and secondary metabolites.</title>
        <authorList>
            <person name="Sorensen T."/>
            <person name="Petersen C."/>
            <person name="Muurmann A.T."/>
            <person name="Christiansen J.V."/>
            <person name="Brundto M.L."/>
            <person name="Overgaard C.K."/>
            <person name="Boysen A.T."/>
            <person name="Wollenberg R.D."/>
            <person name="Larsen T.O."/>
            <person name="Sorensen J.L."/>
            <person name="Nielsen K.L."/>
            <person name="Sondergaard T.E."/>
        </authorList>
    </citation>
    <scope>NUCLEOTIDE SEQUENCE [LARGE SCALE GENOMIC DNA]</scope>
    <source>
        <strain evidence="3 4">AAU 773</strain>
    </source>
</reference>
<keyword evidence="2" id="KW-0812">Transmembrane</keyword>
<feature type="region of interest" description="Disordered" evidence="1">
    <location>
        <begin position="48"/>
        <end position="70"/>
    </location>
</feature>
<comment type="caution">
    <text evidence="3">The sequence shown here is derived from an EMBL/GenBank/DDBJ whole genome shotgun (WGS) entry which is preliminary data.</text>
</comment>
<dbReference type="EMBL" id="JAPCWZ010000006">
    <property type="protein sequence ID" value="KAK8859426.1"/>
    <property type="molecule type" value="Genomic_DNA"/>
</dbReference>
<protein>
    <submittedName>
        <fullName evidence="3">Uncharacterized protein</fullName>
    </submittedName>
</protein>
<keyword evidence="4" id="KW-1185">Reference proteome</keyword>
<proteinExistence type="predicted"/>
<keyword evidence="2" id="KW-0472">Membrane</keyword>
<evidence type="ECO:0000313" key="4">
    <source>
        <dbReference type="Proteomes" id="UP001390339"/>
    </source>
</evidence>
<gene>
    <name evidence="3" type="ORF">PGQ11_010160</name>
</gene>